<evidence type="ECO:0000259" key="13">
    <source>
        <dbReference type="PROSITE" id="PS00794"/>
    </source>
</evidence>
<evidence type="ECO:0000256" key="4">
    <source>
        <dbReference type="ARBA" id="ARBA00016218"/>
    </source>
</evidence>
<dbReference type="PROSITE" id="PS00794">
    <property type="entry name" value="HPPK"/>
    <property type="match status" value="1"/>
</dbReference>
<dbReference type="PANTHER" id="PTHR43071:SF1">
    <property type="entry name" value="2-AMINO-4-HYDROXY-6-HYDROXYMETHYLDIHYDROPTERIDINE PYROPHOSPHOKINASE"/>
    <property type="match status" value="1"/>
</dbReference>
<dbReference type="Gene3D" id="3.30.70.560">
    <property type="entry name" value="7,8-Dihydro-6-hydroxymethylpterin-pyrophosphokinase HPPK"/>
    <property type="match status" value="1"/>
</dbReference>
<comment type="similarity">
    <text evidence="2">Belongs to the HPPK family.</text>
</comment>
<keyword evidence="6" id="KW-0547">Nucleotide-binding</keyword>
<keyword evidence="8" id="KW-0067">ATP-binding</keyword>
<dbReference type="NCBIfam" id="TIGR01498">
    <property type="entry name" value="folK"/>
    <property type="match status" value="1"/>
</dbReference>
<comment type="pathway">
    <text evidence="1">Cofactor biosynthesis; tetrahydrofolate biosynthesis; 2-amino-4-hydroxy-6-hydroxymethyl-7,8-dihydropteridine diphosphate from 7,8-dihydroneopterin triphosphate: step 4/4.</text>
</comment>
<keyword evidence="5" id="KW-0808">Transferase</keyword>
<evidence type="ECO:0000256" key="6">
    <source>
        <dbReference type="ARBA" id="ARBA00022741"/>
    </source>
</evidence>
<organism evidence="14 15">
    <name type="scientific">Anaeromyxobacter oryzae</name>
    <dbReference type="NCBI Taxonomy" id="2918170"/>
    <lineage>
        <taxon>Bacteria</taxon>
        <taxon>Pseudomonadati</taxon>
        <taxon>Myxococcota</taxon>
        <taxon>Myxococcia</taxon>
        <taxon>Myxococcales</taxon>
        <taxon>Cystobacterineae</taxon>
        <taxon>Anaeromyxobacteraceae</taxon>
        <taxon>Anaeromyxobacter</taxon>
    </lineage>
</organism>
<reference evidence="15" key="1">
    <citation type="journal article" date="2022" name="Int. J. Syst. Evol. Microbiol.">
        <title>Anaeromyxobacter oryzae sp. nov., Anaeromyxobacter diazotrophicus sp. nov. and Anaeromyxobacter paludicola sp. nov., isolated from paddy soils.</title>
        <authorList>
            <person name="Itoh H."/>
            <person name="Xu Z."/>
            <person name="Mise K."/>
            <person name="Masuda Y."/>
            <person name="Ushijima N."/>
            <person name="Hayakawa C."/>
            <person name="Shiratori Y."/>
            <person name="Senoo K."/>
        </authorList>
    </citation>
    <scope>NUCLEOTIDE SEQUENCE [LARGE SCALE GENOMIC DNA]</scope>
    <source>
        <strain evidence="15">Red232</strain>
    </source>
</reference>
<evidence type="ECO:0000256" key="9">
    <source>
        <dbReference type="ARBA" id="ARBA00022909"/>
    </source>
</evidence>
<keyword evidence="15" id="KW-1185">Reference proteome</keyword>
<dbReference type="PANTHER" id="PTHR43071">
    <property type="entry name" value="2-AMINO-4-HYDROXY-6-HYDROXYMETHYLDIHYDROPTERIDINE PYROPHOSPHOKINASE"/>
    <property type="match status" value="1"/>
</dbReference>
<dbReference type="CDD" id="cd00483">
    <property type="entry name" value="HPPK"/>
    <property type="match status" value="1"/>
</dbReference>
<proteinExistence type="inferred from homology"/>
<comment type="function">
    <text evidence="10">Catalyzes the transfer of pyrophosphate from adenosine triphosphate (ATP) to 6-hydroxymethyl-7,8-dihydropterin, an enzymatic step in folate biosynthesis pathway.</text>
</comment>
<dbReference type="Proteomes" id="UP001162891">
    <property type="component" value="Chromosome"/>
</dbReference>
<dbReference type="EC" id="2.7.6.3" evidence="3"/>
<accession>A0ABM7X052</accession>
<feature type="domain" description="7,8-dihydro-6-hydroxymethylpterin-pyrophosphokinase" evidence="13">
    <location>
        <begin position="87"/>
        <end position="98"/>
    </location>
</feature>
<evidence type="ECO:0000313" key="15">
    <source>
        <dbReference type="Proteomes" id="UP001162891"/>
    </source>
</evidence>
<evidence type="ECO:0000256" key="7">
    <source>
        <dbReference type="ARBA" id="ARBA00022777"/>
    </source>
</evidence>
<dbReference type="Pfam" id="PF01288">
    <property type="entry name" value="HPPK"/>
    <property type="match status" value="1"/>
</dbReference>
<dbReference type="SUPFAM" id="SSF55083">
    <property type="entry name" value="6-hydroxymethyl-7,8-dihydropterin pyrophosphokinase, HPPK"/>
    <property type="match status" value="1"/>
</dbReference>
<sequence length="177" mass="18991">MTARVFIGIGSSVAPETNVANALQRLGDTVGVLALSTFFVTPALERPTHPPFVNGVAQVGDLATPSGLKTLLRDVEEAVGRRRGADRFAPREIDLDLLLYGDVVSSTADLPLPHPDVTARRFVALPLLELAPDLVLPGAGVPLASLAQALPPYPMKPLVQLTRELRRRYVVHGHRQG</sequence>
<dbReference type="RefSeq" id="WP_248353625.1">
    <property type="nucleotide sequence ID" value="NZ_AP025591.1"/>
</dbReference>
<dbReference type="InterPro" id="IPR035907">
    <property type="entry name" value="Hppk_sf"/>
</dbReference>
<evidence type="ECO:0000256" key="12">
    <source>
        <dbReference type="ARBA" id="ARBA00033413"/>
    </source>
</evidence>
<evidence type="ECO:0000256" key="2">
    <source>
        <dbReference type="ARBA" id="ARBA00005810"/>
    </source>
</evidence>
<keyword evidence="9" id="KW-0289">Folate biosynthesis</keyword>
<evidence type="ECO:0000256" key="8">
    <source>
        <dbReference type="ARBA" id="ARBA00022840"/>
    </source>
</evidence>
<evidence type="ECO:0000256" key="10">
    <source>
        <dbReference type="ARBA" id="ARBA00029409"/>
    </source>
</evidence>
<evidence type="ECO:0000313" key="14">
    <source>
        <dbReference type="EMBL" id="BDG05086.1"/>
    </source>
</evidence>
<evidence type="ECO:0000256" key="1">
    <source>
        <dbReference type="ARBA" id="ARBA00005051"/>
    </source>
</evidence>
<evidence type="ECO:0000256" key="11">
    <source>
        <dbReference type="ARBA" id="ARBA00029766"/>
    </source>
</evidence>
<gene>
    <name evidence="14" type="ORF">AMOR_40820</name>
</gene>
<keyword evidence="7" id="KW-0418">Kinase</keyword>
<evidence type="ECO:0000256" key="3">
    <source>
        <dbReference type="ARBA" id="ARBA00013253"/>
    </source>
</evidence>
<name>A0ABM7X052_9BACT</name>
<dbReference type="InterPro" id="IPR000550">
    <property type="entry name" value="Hppk"/>
</dbReference>
<protein>
    <recommendedName>
        <fullName evidence="4">2-amino-4-hydroxy-6-hydroxymethyldihydropteridine pyrophosphokinase</fullName>
        <ecNumber evidence="3">2.7.6.3</ecNumber>
    </recommendedName>
    <alternativeName>
        <fullName evidence="11">6-hydroxymethyl-7,8-dihydropterin pyrophosphokinase</fullName>
    </alternativeName>
    <alternativeName>
        <fullName evidence="12">7,8-dihydro-6-hydroxymethylpterin-pyrophosphokinase</fullName>
    </alternativeName>
</protein>
<evidence type="ECO:0000256" key="5">
    <source>
        <dbReference type="ARBA" id="ARBA00022679"/>
    </source>
</evidence>
<dbReference type="EMBL" id="AP025591">
    <property type="protein sequence ID" value="BDG05086.1"/>
    <property type="molecule type" value="Genomic_DNA"/>
</dbReference>